<evidence type="ECO:0000256" key="4">
    <source>
        <dbReference type="ARBA" id="ARBA00023163"/>
    </source>
</evidence>
<dbReference type="AlphaFoldDB" id="A0A2V5JH22"/>
<dbReference type="Gene3D" id="4.10.240.10">
    <property type="entry name" value="Zn(2)-C6 fungal-type DNA-binding domain"/>
    <property type="match status" value="1"/>
</dbReference>
<dbReference type="GO" id="GO:0003677">
    <property type="term" value="F:DNA binding"/>
    <property type="evidence" value="ECO:0007669"/>
    <property type="project" value="UniProtKB-KW"/>
</dbReference>
<name>A0A2V5JH22_9EURO</name>
<keyword evidence="9" id="KW-1185">Reference proteome</keyword>
<dbReference type="Proteomes" id="UP000248817">
    <property type="component" value="Unassembled WGS sequence"/>
</dbReference>
<dbReference type="GO" id="GO:0000981">
    <property type="term" value="F:DNA-binding transcription factor activity, RNA polymerase II-specific"/>
    <property type="evidence" value="ECO:0007669"/>
    <property type="project" value="InterPro"/>
</dbReference>
<feature type="region of interest" description="Disordered" evidence="6">
    <location>
        <begin position="100"/>
        <end position="133"/>
    </location>
</feature>
<accession>A0A2V5JH22</accession>
<dbReference type="GO" id="GO:0006351">
    <property type="term" value="P:DNA-templated transcription"/>
    <property type="evidence" value="ECO:0007669"/>
    <property type="project" value="InterPro"/>
</dbReference>
<dbReference type="SUPFAM" id="SSF57701">
    <property type="entry name" value="Zn2/Cys6 DNA-binding domain"/>
    <property type="match status" value="1"/>
</dbReference>
<dbReference type="SMART" id="SM00066">
    <property type="entry name" value="GAL4"/>
    <property type="match status" value="1"/>
</dbReference>
<evidence type="ECO:0000256" key="2">
    <source>
        <dbReference type="ARBA" id="ARBA00023015"/>
    </source>
</evidence>
<dbReference type="PROSITE" id="PS00463">
    <property type="entry name" value="ZN2_CY6_FUNGAL_1"/>
    <property type="match status" value="1"/>
</dbReference>
<evidence type="ECO:0000256" key="3">
    <source>
        <dbReference type="ARBA" id="ARBA00023125"/>
    </source>
</evidence>
<dbReference type="CDD" id="cd00067">
    <property type="entry name" value="GAL4"/>
    <property type="match status" value="1"/>
</dbReference>
<dbReference type="InterPro" id="IPR007219">
    <property type="entry name" value="XnlR_reg_dom"/>
</dbReference>
<dbReference type="GO" id="GO:0009893">
    <property type="term" value="P:positive regulation of metabolic process"/>
    <property type="evidence" value="ECO:0007669"/>
    <property type="project" value="UniProtKB-ARBA"/>
</dbReference>
<dbReference type="Pfam" id="PF00172">
    <property type="entry name" value="Zn_clus"/>
    <property type="match status" value="1"/>
</dbReference>
<sequence>MVTEMREARRTGHKRKVRKGTHSCWECRRRKIRCQFATPSDSVCVTCSARGTPCVSQDTEEIDADRLPSEGLLQQDGDVLDRLRKLEDIVQRLSGEARGTSNAITINERPVSSESSHRSTRPPSRRAQSSTHTMTINDVSSFRTVEETPTGAMMGTRDMLAMPHSSQIDRPEFTCQYSKDEKLRNALFDLLPPTEVTMALVLASPGATLVSMLFHSHQEISQGRFQKLTASSCHLLRKSHPIILSKRLLQLAICVQHLKPECGYLSLKDQMYLKGAAAHNVTTVMELVTSRDELASSLDGVECLVLLALFQLNAGNLRRSWLTVRRAINIAQLLDLNDGVQTQFHTFDETVPPGAGISPRWLWFRAVFFDRCLSLFLGLSPAVQDSNFADLLLTDNYDQMERLETSQTILTGRILERNAIMKRKDDNAAFSLTHLIDGELDAAAEKMGSEWWNPSSINTHDPTFSSRLLLQIYHHTLKLYLHLPYLLRRESSFGGRHGGRYDHSRATCATSARANLRLFDPYRTLHPSASACRHIDYSAVIAGMTLLLGYLADQPPHLEAGHHDPDTQRQGDLKLIQSVHDRLQLVAETCEDTISRDFAAFIARLVPIIRFRDSGSRASEGFLSKEPESRPITFSVPHLGTVSIRPWALDFTNISIDRIVDSLSELTPQISTPEPVYSTDSPVVDSSSSTSRSSEELRLQDSLSATRPGLSPPPIENTSFISAPAYTFQADADGRTAAELPAISLLDADLSPEFWPLQGLDTNFWDLLQQGMDNDYST</sequence>
<dbReference type="EMBL" id="KZ825467">
    <property type="protein sequence ID" value="PYI35866.1"/>
    <property type="molecule type" value="Genomic_DNA"/>
</dbReference>
<dbReference type="PANTHER" id="PTHR47840:SF1">
    <property type="entry name" value="ZN(II)2CYS6 TRANSCRIPTION FACTOR (EUROFUNG)"/>
    <property type="match status" value="1"/>
</dbReference>
<dbReference type="InterPro" id="IPR036864">
    <property type="entry name" value="Zn2-C6_fun-type_DNA-bd_sf"/>
</dbReference>
<evidence type="ECO:0000259" key="7">
    <source>
        <dbReference type="PROSITE" id="PS50048"/>
    </source>
</evidence>
<dbReference type="InterPro" id="IPR001138">
    <property type="entry name" value="Zn2Cys6_DnaBD"/>
</dbReference>
<keyword evidence="3" id="KW-0238">DNA-binding</keyword>
<dbReference type="PANTHER" id="PTHR47840">
    <property type="entry name" value="ZN(II)2CYS6 TRANSCRIPTION FACTOR (EUROFUNG)-RELATED"/>
    <property type="match status" value="1"/>
</dbReference>
<dbReference type="CDD" id="cd12148">
    <property type="entry name" value="fungal_TF_MHR"/>
    <property type="match status" value="1"/>
</dbReference>
<organism evidence="8 9">
    <name type="scientific">Aspergillus indologenus CBS 114.80</name>
    <dbReference type="NCBI Taxonomy" id="1450541"/>
    <lineage>
        <taxon>Eukaryota</taxon>
        <taxon>Fungi</taxon>
        <taxon>Dikarya</taxon>
        <taxon>Ascomycota</taxon>
        <taxon>Pezizomycotina</taxon>
        <taxon>Eurotiomycetes</taxon>
        <taxon>Eurotiomycetidae</taxon>
        <taxon>Eurotiales</taxon>
        <taxon>Aspergillaceae</taxon>
        <taxon>Aspergillus</taxon>
        <taxon>Aspergillus subgen. Circumdati</taxon>
    </lineage>
</organism>
<feature type="compositionally biased region" description="Low complexity" evidence="6">
    <location>
        <begin position="678"/>
        <end position="692"/>
    </location>
</feature>
<dbReference type="PROSITE" id="PS50048">
    <property type="entry name" value="ZN2_CY6_FUNGAL_2"/>
    <property type="match status" value="1"/>
</dbReference>
<protein>
    <recommendedName>
        <fullName evidence="7">Zn(2)-C6 fungal-type domain-containing protein</fullName>
    </recommendedName>
</protein>
<keyword evidence="4" id="KW-0804">Transcription</keyword>
<evidence type="ECO:0000313" key="9">
    <source>
        <dbReference type="Proteomes" id="UP000248817"/>
    </source>
</evidence>
<dbReference type="SMART" id="SM00906">
    <property type="entry name" value="Fungal_trans"/>
    <property type="match status" value="1"/>
</dbReference>
<dbReference type="Pfam" id="PF04082">
    <property type="entry name" value="Fungal_trans"/>
    <property type="match status" value="1"/>
</dbReference>
<dbReference type="GO" id="GO:0008270">
    <property type="term" value="F:zinc ion binding"/>
    <property type="evidence" value="ECO:0007669"/>
    <property type="project" value="InterPro"/>
</dbReference>
<gene>
    <name evidence="8" type="ORF">BP00DRAFT_421963</name>
</gene>
<feature type="region of interest" description="Disordered" evidence="6">
    <location>
        <begin position="670"/>
        <end position="716"/>
    </location>
</feature>
<evidence type="ECO:0000313" key="8">
    <source>
        <dbReference type="EMBL" id="PYI35866.1"/>
    </source>
</evidence>
<keyword evidence="2" id="KW-0805">Transcription regulation</keyword>
<keyword evidence="1" id="KW-0479">Metal-binding</keyword>
<feature type="domain" description="Zn(2)-C6 fungal-type" evidence="7">
    <location>
        <begin position="23"/>
        <end position="56"/>
    </location>
</feature>
<keyword evidence="5" id="KW-0539">Nucleus</keyword>
<evidence type="ECO:0000256" key="6">
    <source>
        <dbReference type="SAM" id="MobiDB-lite"/>
    </source>
</evidence>
<evidence type="ECO:0000256" key="1">
    <source>
        <dbReference type="ARBA" id="ARBA00022723"/>
    </source>
</evidence>
<proteinExistence type="predicted"/>
<evidence type="ECO:0000256" key="5">
    <source>
        <dbReference type="ARBA" id="ARBA00023242"/>
    </source>
</evidence>
<reference evidence="8 9" key="1">
    <citation type="submission" date="2018-02" db="EMBL/GenBank/DDBJ databases">
        <title>The genomes of Aspergillus section Nigri reveals drivers in fungal speciation.</title>
        <authorList>
            <consortium name="DOE Joint Genome Institute"/>
            <person name="Vesth T.C."/>
            <person name="Nybo J."/>
            <person name="Theobald S."/>
            <person name="Brandl J."/>
            <person name="Frisvad J.C."/>
            <person name="Nielsen K.F."/>
            <person name="Lyhne E.K."/>
            <person name="Kogle M.E."/>
            <person name="Kuo A."/>
            <person name="Riley R."/>
            <person name="Clum A."/>
            <person name="Nolan M."/>
            <person name="Lipzen A."/>
            <person name="Salamov A."/>
            <person name="Henrissat B."/>
            <person name="Wiebenga A."/>
            <person name="De vries R.P."/>
            <person name="Grigoriev I.V."/>
            <person name="Mortensen U.H."/>
            <person name="Andersen M.R."/>
            <person name="Baker S.E."/>
        </authorList>
    </citation>
    <scope>NUCLEOTIDE SEQUENCE [LARGE SCALE GENOMIC DNA]</scope>
    <source>
        <strain evidence="8 9">CBS 114.80</strain>
    </source>
</reference>